<keyword evidence="3" id="KW-1185">Reference proteome</keyword>
<feature type="compositionally biased region" description="Low complexity" evidence="1">
    <location>
        <begin position="406"/>
        <end position="420"/>
    </location>
</feature>
<feature type="region of interest" description="Disordered" evidence="1">
    <location>
        <begin position="1"/>
        <end position="39"/>
    </location>
</feature>
<proteinExistence type="predicted"/>
<feature type="region of interest" description="Disordered" evidence="1">
    <location>
        <begin position="93"/>
        <end position="450"/>
    </location>
</feature>
<feature type="compositionally biased region" description="Acidic residues" evidence="1">
    <location>
        <begin position="178"/>
        <end position="191"/>
    </location>
</feature>
<gene>
    <name evidence="2" type="ORF">CVIRNUC_006194</name>
</gene>
<protein>
    <recommendedName>
        <fullName evidence="4">PH domain-containing protein</fullName>
    </recommendedName>
</protein>
<dbReference type="AlphaFoldDB" id="A0AAV1I6K1"/>
<feature type="compositionally biased region" description="Basic and acidic residues" evidence="1">
    <location>
        <begin position="436"/>
        <end position="450"/>
    </location>
</feature>
<sequence>MPARRSSSETAQAPSDARVEPESKGTPGERRRAIPRPNLEAASKLKTYVGNAIDTASRGPAWLASKAVPVAADGAGLFRNAAADAADRVALFRRSKHYDELEEELDDDMKRRTMHLSSADVTPDHSASAENQHQASGGQEHERQGVGNQQDGSDSLSMHSPGPSEASVARSGRGSVPLEEEPAMISFEDDIGPVTGSRGAADSAIAHPHPRPASASSSLSAATSDLWSDSAAVGHSAAGSWVAGSTMRSPVQPLRPPTASTPVRANGPPASYRPGEASPPPKGTPIAGSNVTSFKRGAPPGQLHASGAIEGSRGLESLQRAGSADGASTETESSQHIANGLKDGSQLSAAEEDGNAVQPVARSASLQPLIGRPAADGGPPKAARLRPSRPPPPPPSAAELEGSTNRSVASRQSSASSMRSAPEKGSLHRSFSDSGEAAKEPAPEAKDSWDIFEPRAPQEPKQAMSKAETGSQKGAACDLKGLKHMTGKQLLQSLEKGSVVRKKWVTHMRPAEIASAAKTTRTVRCIVKDSKMSLQYAHQGVKGLLESKEVSAAVQRVEVSGGNWQYGATILIYTSRGVLALEPIGPAAYSQWVLGLNAALVACQTRRKDYVYSCPAHLIPRNSMFIVSGAPAGDGHAS</sequence>
<feature type="compositionally biased region" description="Polar residues" evidence="1">
    <location>
        <begin position="146"/>
        <end position="158"/>
    </location>
</feature>
<feature type="compositionally biased region" description="Polar residues" evidence="1">
    <location>
        <begin position="326"/>
        <end position="337"/>
    </location>
</feature>
<evidence type="ECO:0008006" key="4">
    <source>
        <dbReference type="Google" id="ProtNLM"/>
    </source>
</evidence>
<name>A0AAV1I6K1_9CHLO</name>
<organism evidence="2 3">
    <name type="scientific">Coccomyxa viridis</name>
    <dbReference type="NCBI Taxonomy" id="1274662"/>
    <lineage>
        <taxon>Eukaryota</taxon>
        <taxon>Viridiplantae</taxon>
        <taxon>Chlorophyta</taxon>
        <taxon>core chlorophytes</taxon>
        <taxon>Trebouxiophyceae</taxon>
        <taxon>Trebouxiophyceae incertae sedis</taxon>
        <taxon>Coccomyxaceae</taxon>
        <taxon>Coccomyxa</taxon>
    </lineage>
</organism>
<feature type="compositionally biased region" description="Low complexity" evidence="1">
    <location>
        <begin position="213"/>
        <end position="232"/>
    </location>
</feature>
<reference evidence="2 3" key="1">
    <citation type="submission" date="2023-10" db="EMBL/GenBank/DDBJ databases">
        <authorList>
            <person name="Maclean D."/>
            <person name="Macfadyen A."/>
        </authorList>
    </citation>
    <scope>NUCLEOTIDE SEQUENCE [LARGE SCALE GENOMIC DNA]</scope>
</reference>
<feature type="compositionally biased region" description="Basic and acidic residues" evidence="1">
    <location>
        <begin position="17"/>
        <end position="32"/>
    </location>
</feature>
<comment type="caution">
    <text evidence="2">The sequence shown here is derived from an EMBL/GenBank/DDBJ whole genome shotgun (WGS) entry which is preliminary data.</text>
</comment>
<evidence type="ECO:0000256" key="1">
    <source>
        <dbReference type="SAM" id="MobiDB-lite"/>
    </source>
</evidence>
<evidence type="ECO:0000313" key="3">
    <source>
        <dbReference type="Proteomes" id="UP001314263"/>
    </source>
</evidence>
<evidence type="ECO:0000313" key="2">
    <source>
        <dbReference type="EMBL" id="CAK0782999.1"/>
    </source>
</evidence>
<dbReference type="Proteomes" id="UP001314263">
    <property type="component" value="Unassembled WGS sequence"/>
</dbReference>
<accession>A0AAV1I6K1</accession>
<feature type="compositionally biased region" description="Polar residues" evidence="1">
    <location>
        <begin position="128"/>
        <end position="137"/>
    </location>
</feature>
<dbReference type="EMBL" id="CAUYUE010000007">
    <property type="protein sequence ID" value="CAK0782999.1"/>
    <property type="molecule type" value="Genomic_DNA"/>
</dbReference>